<dbReference type="KEGG" id="camu:CA2015_2449"/>
<keyword evidence="1" id="KW-0732">Signal</keyword>
<dbReference type="STRING" id="320787.CA2015_2449"/>
<organism evidence="2 3">
    <name type="scientific">Cyclobacterium amurskyense</name>
    <dbReference type="NCBI Taxonomy" id="320787"/>
    <lineage>
        <taxon>Bacteria</taxon>
        <taxon>Pseudomonadati</taxon>
        <taxon>Bacteroidota</taxon>
        <taxon>Cytophagia</taxon>
        <taxon>Cytophagales</taxon>
        <taxon>Cyclobacteriaceae</taxon>
        <taxon>Cyclobacterium</taxon>
    </lineage>
</organism>
<dbReference type="AlphaFoldDB" id="A0A0H4PBP0"/>
<accession>A0A0H4PBP0</accession>
<dbReference type="RefSeq" id="WP_157470456.1">
    <property type="nucleotide sequence ID" value="NZ_CAXBGM010000028.1"/>
</dbReference>
<dbReference type="EMBL" id="CP012040">
    <property type="protein sequence ID" value="AKP51861.1"/>
    <property type="molecule type" value="Genomic_DNA"/>
</dbReference>
<dbReference type="OrthoDB" id="5348860at2"/>
<reference evidence="2 3" key="1">
    <citation type="submission" date="2015-07" db="EMBL/GenBank/DDBJ databases">
        <authorList>
            <person name="Kim K.M."/>
        </authorList>
    </citation>
    <scope>NUCLEOTIDE SEQUENCE [LARGE SCALE GENOMIC DNA]</scope>
    <source>
        <strain evidence="2 3">KCTC 12363</strain>
    </source>
</reference>
<gene>
    <name evidence="2" type="ORF">CA2015_2449</name>
</gene>
<dbReference type="InterPro" id="IPR007298">
    <property type="entry name" value="Cu-R_lipoprotein_NlpE"/>
</dbReference>
<feature type="chain" id="PRO_5005207943" evidence="1">
    <location>
        <begin position="24"/>
        <end position="169"/>
    </location>
</feature>
<feature type="signal peptide" evidence="1">
    <location>
        <begin position="1"/>
        <end position="23"/>
    </location>
</feature>
<protein>
    <submittedName>
        <fullName evidence="2">Copper homeostasis protein CutF</fullName>
    </submittedName>
</protein>
<evidence type="ECO:0000313" key="2">
    <source>
        <dbReference type="EMBL" id="AKP51861.1"/>
    </source>
</evidence>
<sequence>MARQKLDAMKRLTIMLLALLVFACDSPSEEKKYDEGSESSPSLEKEIVLDNTESTWMNYAGVLPCADCSGIKTELKLENSPEKLERTYELTETYLETKDGDRKYTTSGIYEVIYGLKDNPGAMAIRLLDDSSSPIKSFMQDKTGKLTLLDQEEEIISSKLNYSLELVSP</sequence>
<name>A0A0H4PBP0_9BACT</name>
<dbReference type="Gene3D" id="2.40.128.640">
    <property type="match status" value="1"/>
</dbReference>
<proteinExistence type="predicted"/>
<evidence type="ECO:0000256" key="1">
    <source>
        <dbReference type="SAM" id="SignalP"/>
    </source>
</evidence>
<dbReference type="Proteomes" id="UP000036520">
    <property type="component" value="Chromosome"/>
</dbReference>
<dbReference type="Pfam" id="PF04170">
    <property type="entry name" value="NlpE"/>
    <property type="match status" value="1"/>
</dbReference>
<dbReference type="PROSITE" id="PS51257">
    <property type="entry name" value="PROKAR_LIPOPROTEIN"/>
    <property type="match status" value="1"/>
</dbReference>
<keyword evidence="3" id="KW-1185">Reference proteome</keyword>
<evidence type="ECO:0000313" key="3">
    <source>
        <dbReference type="Proteomes" id="UP000036520"/>
    </source>
</evidence>